<dbReference type="HAMAP" id="MF_01808">
    <property type="entry name" value="Recomb_XerC_XerD"/>
    <property type="match status" value="1"/>
</dbReference>
<feature type="active site" evidence="12">
    <location>
        <position position="250"/>
    </location>
</feature>
<protein>
    <recommendedName>
        <fullName evidence="4 12">Tyrosine recombinase XerD</fullName>
    </recommendedName>
</protein>
<dbReference type="InterPro" id="IPR002104">
    <property type="entry name" value="Integrase_catalytic"/>
</dbReference>
<name>A0A7H9EKT0_9LACO</name>
<dbReference type="InterPro" id="IPR010998">
    <property type="entry name" value="Integrase_recombinase_N"/>
</dbReference>
<reference evidence="15 16" key="1">
    <citation type="submission" date="2020-01" db="EMBL/GenBank/DDBJ databases">
        <title>Complete and circular genome sequences of six lactobacillus isolates from horses.</title>
        <authorList>
            <person name="Hassan H.M."/>
        </authorList>
    </citation>
    <scope>NUCLEOTIDE SEQUENCE [LARGE SCALE GENOMIC DNA]</scope>
    <source>
        <strain evidence="15 16">1A</strain>
    </source>
</reference>
<evidence type="ECO:0000256" key="5">
    <source>
        <dbReference type="ARBA" id="ARBA00022490"/>
    </source>
</evidence>
<dbReference type="KEGG" id="lsw:GTO87_04270"/>
<dbReference type="InterPro" id="IPR011932">
    <property type="entry name" value="Recomb_XerD"/>
</dbReference>
<comment type="similarity">
    <text evidence="3 12">Belongs to the 'phage' integrase family. XerD subfamily.</text>
</comment>
<proteinExistence type="inferred from homology"/>
<accession>A0A7H9EKT0</accession>
<evidence type="ECO:0000256" key="11">
    <source>
        <dbReference type="ARBA" id="ARBA00023306"/>
    </source>
</evidence>
<dbReference type="InterPro" id="IPR044068">
    <property type="entry name" value="CB"/>
</dbReference>
<dbReference type="InterPro" id="IPR050090">
    <property type="entry name" value="Tyrosine_recombinase_XerCD"/>
</dbReference>
<dbReference type="GO" id="GO:0006313">
    <property type="term" value="P:DNA transposition"/>
    <property type="evidence" value="ECO:0007669"/>
    <property type="project" value="UniProtKB-UniRule"/>
</dbReference>
<evidence type="ECO:0000313" key="16">
    <source>
        <dbReference type="Proteomes" id="UP000510886"/>
    </source>
</evidence>
<dbReference type="EMBL" id="CP047418">
    <property type="protein sequence ID" value="QLL77887.1"/>
    <property type="molecule type" value="Genomic_DNA"/>
</dbReference>
<feature type="active site" evidence="12">
    <location>
        <position position="176"/>
    </location>
</feature>
<organism evidence="15 16">
    <name type="scientific">Ligilactobacillus saerimneri</name>
    <dbReference type="NCBI Taxonomy" id="228229"/>
    <lineage>
        <taxon>Bacteria</taxon>
        <taxon>Bacillati</taxon>
        <taxon>Bacillota</taxon>
        <taxon>Bacilli</taxon>
        <taxon>Lactobacillales</taxon>
        <taxon>Lactobacillaceae</taxon>
        <taxon>Ligilactobacillus</taxon>
    </lineage>
</organism>
<evidence type="ECO:0000259" key="14">
    <source>
        <dbReference type="PROSITE" id="PS51900"/>
    </source>
</evidence>
<comment type="similarity">
    <text evidence="2">Belongs to the 'phage' integrase family. XerC subfamily.</text>
</comment>
<evidence type="ECO:0000256" key="12">
    <source>
        <dbReference type="HAMAP-Rule" id="MF_01807"/>
    </source>
</evidence>
<evidence type="ECO:0000313" key="15">
    <source>
        <dbReference type="EMBL" id="QLL77887.1"/>
    </source>
</evidence>
<dbReference type="RefSeq" id="WP_180849614.1">
    <property type="nucleotide sequence ID" value="NZ_CP047418.1"/>
</dbReference>
<keyword evidence="7 12" id="KW-0159">Chromosome partition</keyword>
<dbReference type="Pfam" id="PF00589">
    <property type="entry name" value="Phage_integrase"/>
    <property type="match status" value="1"/>
</dbReference>
<keyword evidence="10 12" id="KW-0233">DNA recombination</keyword>
<keyword evidence="8 12" id="KW-0229">DNA integration</keyword>
<feature type="active site" evidence="12">
    <location>
        <position position="273"/>
    </location>
</feature>
<keyword evidence="6 12" id="KW-0132">Cell division</keyword>
<evidence type="ECO:0000256" key="7">
    <source>
        <dbReference type="ARBA" id="ARBA00022829"/>
    </source>
</evidence>
<evidence type="ECO:0000256" key="2">
    <source>
        <dbReference type="ARBA" id="ARBA00006657"/>
    </source>
</evidence>
<comment type="function">
    <text evidence="12">Site-specific tyrosine recombinase, which acts by catalyzing the cutting and rejoining of the recombining DNA molecules. The XerC-XerD complex is essential to convert dimers of the bacterial chromosome into monomers to permit their segregation at cell division. It also contributes to the segregational stability of plasmids.</text>
</comment>
<dbReference type="GO" id="GO:0009037">
    <property type="term" value="F:tyrosine-based site-specific recombinase activity"/>
    <property type="evidence" value="ECO:0007669"/>
    <property type="project" value="UniProtKB-UniRule"/>
</dbReference>
<dbReference type="Proteomes" id="UP000510886">
    <property type="component" value="Chromosome"/>
</dbReference>
<dbReference type="GO" id="GO:0051301">
    <property type="term" value="P:cell division"/>
    <property type="evidence" value="ECO:0007669"/>
    <property type="project" value="UniProtKB-UniRule"/>
</dbReference>
<dbReference type="GO" id="GO:0003677">
    <property type="term" value="F:DNA binding"/>
    <property type="evidence" value="ECO:0007669"/>
    <property type="project" value="UniProtKB-UniRule"/>
</dbReference>
<dbReference type="Pfam" id="PF02899">
    <property type="entry name" value="Phage_int_SAM_1"/>
    <property type="match status" value="1"/>
</dbReference>
<dbReference type="PANTHER" id="PTHR30349:SF81">
    <property type="entry name" value="TYROSINE RECOMBINASE XERC"/>
    <property type="match status" value="1"/>
</dbReference>
<evidence type="ECO:0000256" key="8">
    <source>
        <dbReference type="ARBA" id="ARBA00022908"/>
    </source>
</evidence>
<dbReference type="InterPro" id="IPR004107">
    <property type="entry name" value="Integrase_SAM-like_N"/>
</dbReference>
<dbReference type="GO" id="GO:0005737">
    <property type="term" value="C:cytoplasm"/>
    <property type="evidence" value="ECO:0007669"/>
    <property type="project" value="UniProtKB-SubCell"/>
</dbReference>
<dbReference type="NCBIfam" id="TIGR02225">
    <property type="entry name" value="recomb_XerD"/>
    <property type="match status" value="1"/>
</dbReference>
<evidence type="ECO:0000256" key="1">
    <source>
        <dbReference type="ARBA" id="ARBA00004496"/>
    </source>
</evidence>
<evidence type="ECO:0000256" key="4">
    <source>
        <dbReference type="ARBA" id="ARBA00015810"/>
    </source>
</evidence>
<dbReference type="NCBIfam" id="TIGR02224">
    <property type="entry name" value="recomb_XerC"/>
    <property type="match status" value="1"/>
</dbReference>
<feature type="active site" description="O-(3'-phospho-DNA)-tyrosine intermediate" evidence="12">
    <location>
        <position position="282"/>
    </location>
</feature>
<gene>
    <name evidence="12 15" type="primary">xerD</name>
    <name evidence="15" type="ORF">GTO87_04270</name>
</gene>
<evidence type="ECO:0000256" key="10">
    <source>
        <dbReference type="ARBA" id="ARBA00023172"/>
    </source>
</evidence>
<dbReference type="InterPro" id="IPR011010">
    <property type="entry name" value="DNA_brk_join_enz"/>
</dbReference>
<dbReference type="NCBIfam" id="NF040815">
    <property type="entry name" value="recomb_XerA_Arch"/>
    <property type="match status" value="1"/>
</dbReference>
<dbReference type="InterPro" id="IPR013762">
    <property type="entry name" value="Integrase-like_cat_sf"/>
</dbReference>
<evidence type="ECO:0000256" key="6">
    <source>
        <dbReference type="ARBA" id="ARBA00022618"/>
    </source>
</evidence>
<dbReference type="PROSITE" id="PS51900">
    <property type="entry name" value="CB"/>
    <property type="match status" value="1"/>
</dbReference>
<dbReference type="Gene3D" id="1.10.443.10">
    <property type="entry name" value="Intergrase catalytic core"/>
    <property type="match status" value="1"/>
</dbReference>
<dbReference type="AlphaFoldDB" id="A0A7H9EKT0"/>
<sequence length="301" mass="34352">MSNNDALSDIIADYLHYLLVERGLTTNTVTSYGHDLAEFATYLQQQKITTFEAVTNHNVVDYMQRQQEQGKANSSIIRSTTSLRRFFQYLIQEEKITTNPMALVDLPKKQKHLPAVLSPDEVDKLLAMPDVNRTLGVRDRALLELMYATGLRVSELVNLKLSDLHLPLQLLQTLGKGNKERIVPIGDVACAWVEKYLQDARPQLLKNKNSEYVFVNFHGNKLSRQGIWKKIKEYTQQAGITKDVTPHTLRHSFATHILENGADLRVVQELLGHADISTTQIYTHLSHKRLAEIYKETHPRA</sequence>
<evidence type="ECO:0000256" key="9">
    <source>
        <dbReference type="ARBA" id="ARBA00023125"/>
    </source>
</evidence>
<dbReference type="InterPro" id="IPR011931">
    <property type="entry name" value="Recomb_XerC"/>
</dbReference>
<feature type="active site" evidence="12">
    <location>
        <position position="247"/>
    </location>
</feature>
<dbReference type="HAMAP" id="MF_01807">
    <property type="entry name" value="Recomb_XerD"/>
    <property type="match status" value="1"/>
</dbReference>
<keyword evidence="5 12" id="KW-0963">Cytoplasm</keyword>
<dbReference type="SUPFAM" id="SSF56349">
    <property type="entry name" value="DNA breaking-rejoining enzymes"/>
    <property type="match status" value="1"/>
</dbReference>
<dbReference type="PANTHER" id="PTHR30349">
    <property type="entry name" value="PHAGE INTEGRASE-RELATED"/>
    <property type="match status" value="1"/>
</dbReference>
<feature type="active site" evidence="12">
    <location>
        <position position="152"/>
    </location>
</feature>
<evidence type="ECO:0000259" key="13">
    <source>
        <dbReference type="PROSITE" id="PS51898"/>
    </source>
</evidence>
<comment type="subcellular location">
    <subcellularLocation>
        <location evidence="1 12">Cytoplasm</location>
    </subcellularLocation>
</comment>
<comment type="subunit">
    <text evidence="12">Forms a cyclic heterotetrameric complex composed of two molecules of XerC and two molecules of XerD.</text>
</comment>
<dbReference type="Gene3D" id="1.10.150.130">
    <property type="match status" value="1"/>
</dbReference>
<evidence type="ECO:0000256" key="3">
    <source>
        <dbReference type="ARBA" id="ARBA00010450"/>
    </source>
</evidence>
<feature type="domain" description="Core-binding (CB)" evidence="14">
    <location>
        <begin position="5"/>
        <end position="91"/>
    </location>
</feature>
<keyword evidence="9 12" id="KW-0238">DNA-binding</keyword>
<feature type="domain" description="Tyr recombinase" evidence="13">
    <location>
        <begin position="112"/>
        <end position="295"/>
    </location>
</feature>
<dbReference type="InterPro" id="IPR023009">
    <property type="entry name" value="Tyrosine_recombinase_XerC/XerD"/>
</dbReference>
<dbReference type="NCBIfam" id="NF001399">
    <property type="entry name" value="PRK00283.1"/>
    <property type="match status" value="1"/>
</dbReference>
<dbReference type="GO" id="GO:0007059">
    <property type="term" value="P:chromosome segregation"/>
    <property type="evidence" value="ECO:0007669"/>
    <property type="project" value="UniProtKB-UniRule"/>
</dbReference>
<dbReference type="PROSITE" id="PS51898">
    <property type="entry name" value="TYR_RECOMBINASE"/>
    <property type="match status" value="1"/>
</dbReference>
<dbReference type="CDD" id="cd00798">
    <property type="entry name" value="INT_XerDC_C"/>
    <property type="match status" value="1"/>
</dbReference>
<keyword evidence="11 12" id="KW-0131">Cell cycle</keyword>